<accession>A0AAD3NN12</accession>
<evidence type="ECO:0000313" key="4">
    <source>
        <dbReference type="EMBL" id="GLJ59539.1"/>
    </source>
</evidence>
<evidence type="ECO:0000313" key="8">
    <source>
        <dbReference type="Proteomes" id="UP001234787"/>
    </source>
</evidence>
<dbReference type="EMBL" id="BSEH01001189">
    <property type="protein sequence ID" value="GLJ59650.1"/>
    <property type="molecule type" value="Genomic_DNA"/>
</dbReference>
<name>A0AAD3NN12_CRYJA</name>
<sequence>MSPAARRRAPCHPKTRVPGGRGPRFISSKTYRGRCSLRRSKGKGHRDIGCVGTSNIMGGRVAGVEAGADAYKDPERTVPNPGVDSGCGWAVVERLLNSSGEGRAIWGIDKGRGTEASNRAVVRGGRDQQQS</sequence>
<dbReference type="EMBL" id="BSEH01000917">
    <property type="protein sequence ID" value="GLJ59424.1"/>
    <property type="molecule type" value="Genomic_DNA"/>
</dbReference>
<dbReference type="AlphaFoldDB" id="A0AAD3NN12"/>
<evidence type="ECO:0000313" key="7">
    <source>
        <dbReference type="EMBL" id="GLJ59680.1"/>
    </source>
</evidence>
<protein>
    <submittedName>
        <fullName evidence="2">Uncharacterized protein</fullName>
    </submittedName>
</protein>
<dbReference type="EMBL" id="BSEH01001217">
    <property type="protein sequence ID" value="GLJ59680.1"/>
    <property type="molecule type" value="Genomic_DNA"/>
</dbReference>
<gene>
    <name evidence="2" type="ORF">SUGI_1466890</name>
    <name evidence="3" type="ORF">SUGI_1507930</name>
    <name evidence="4" type="ORF">SUGI_1513430</name>
    <name evidence="5" type="ORF">SUGI_1517760</name>
    <name evidence="6" type="ORF">SUGI_1517940</name>
    <name evidence="7" type="ORF">SUGI_1518710</name>
</gene>
<dbReference type="Proteomes" id="UP001234787">
    <property type="component" value="Unassembled WGS sequence"/>
</dbReference>
<feature type="region of interest" description="Disordered" evidence="1">
    <location>
        <begin position="1"/>
        <end position="25"/>
    </location>
</feature>
<keyword evidence="8" id="KW-1185">Reference proteome</keyword>
<proteinExistence type="predicted"/>
<organism evidence="2 8">
    <name type="scientific">Cryptomeria japonica</name>
    <name type="common">Japanese cedar</name>
    <name type="synonym">Cupressus japonica</name>
    <dbReference type="NCBI Taxonomy" id="3369"/>
    <lineage>
        <taxon>Eukaryota</taxon>
        <taxon>Viridiplantae</taxon>
        <taxon>Streptophyta</taxon>
        <taxon>Embryophyta</taxon>
        <taxon>Tracheophyta</taxon>
        <taxon>Spermatophyta</taxon>
        <taxon>Pinopsida</taxon>
        <taxon>Pinidae</taxon>
        <taxon>Conifers II</taxon>
        <taxon>Cupressales</taxon>
        <taxon>Cupressaceae</taxon>
        <taxon>Cryptomeria</taxon>
    </lineage>
</organism>
<dbReference type="EMBL" id="BSEH01001038">
    <property type="protein sequence ID" value="GLJ59539.1"/>
    <property type="molecule type" value="Genomic_DNA"/>
</dbReference>
<feature type="region of interest" description="Disordered" evidence="1">
    <location>
        <begin position="103"/>
        <end position="131"/>
    </location>
</feature>
<evidence type="ECO:0000313" key="2">
    <source>
        <dbReference type="EMBL" id="GLJ58670.1"/>
    </source>
</evidence>
<comment type="caution">
    <text evidence="2">The sequence shown here is derived from an EMBL/GenBank/DDBJ whole genome shotgun (WGS) entry which is preliminary data.</text>
</comment>
<dbReference type="EMBL" id="BSEH01000479">
    <property type="protein sequence ID" value="GLJ58670.1"/>
    <property type="molecule type" value="Genomic_DNA"/>
</dbReference>
<evidence type="ECO:0000313" key="6">
    <source>
        <dbReference type="EMBL" id="GLJ59659.1"/>
    </source>
</evidence>
<evidence type="ECO:0000313" key="5">
    <source>
        <dbReference type="EMBL" id="GLJ59650.1"/>
    </source>
</evidence>
<reference evidence="2" key="1">
    <citation type="submission" date="2022-12" db="EMBL/GenBank/DDBJ databases">
        <title>Chromosome-Level Genome Assembly of Japanese Cedar (Cryptomeriajaponica D. Don).</title>
        <authorList>
            <person name="Fujino T."/>
            <person name="Yamaguchi K."/>
            <person name="Yokoyama T."/>
            <person name="Hamanaka T."/>
            <person name="Harazono Y."/>
            <person name="Kamada H."/>
            <person name="Kobayashi W."/>
            <person name="Ujino-Ihara T."/>
            <person name="Uchiyama K."/>
            <person name="Matsumoto A."/>
            <person name="Izuno A."/>
            <person name="Tsumura Y."/>
            <person name="Toyoda A."/>
            <person name="Shigenobu S."/>
            <person name="Moriguchi Y."/>
            <person name="Ueno S."/>
            <person name="Kasahara M."/>
        </authorList>
    </citation>
    <scope>NUCLEOTIDE SEQUENCE</scope>
</reference>
<feature type="compositionally biased region" description="Basic residues" evidence="1">
    <location>
        <begin position="1"/>
        <end position="15"/>
    </location>
</feature>
<evidence type="ECO:0000256" key="1">
    <source>
        <dbReference type="SAM" id="MobiDB-lite"/>
    </source>
</evidence>
<dbReference type="EMBL" id="BSEH01001191">
    <property type="protein sequence ID" value="GLJ59659.1"/>
    <property type="molecule type" value="Genomic_DNA"/>
</dbReference>
<evidence type="ECO:0000313" key="3">
    <source>
        <dbReference type="EMBL" id="GLJ59424.1"/>
    </source>
</evidence>